<dbReference type="Proteomes" id="UP000326671">
    <property type="component" value="Unassembled WGS sequence"/>
</dbReference>
<dbReference type="Pfam" id="PF00874">
    <property type="entry name" value="PRD"/>
    <property type="match status" value="2"/>
</dbReference>
<dbReference type="Gene3D" id="1.20.58.1950">
    <property type="match status" value="1"/>
</dbReference>
<dbReference type="Gene3D" id="2.30.24.10">
    <property type="entry name" value="CAT RNA-binding domain"/>
    <property type="match status" value="1"/>
</dbReference>
<protein>
    <submittedName>
        <fullName evidence="3">PRD domain-containing protein</fullName>
    </submittedName>
</protein>
<dbReference type="PROSITE" id="PS51372">
    <property type="entry name" value="PRD_2"/>
    <property type="match status" value="2"/>
</dbReference>
<gene>
    <name evidence="3" type="ORF">F4V44_22065</name>
</gene>
<evidence type="ECO:0000259" key="2">
    <source>
        <dbReference type="PROSITE" id="PS51372"/>
    </source>
</evidence>
<dbReference type="SMART" id="SM01061">
    <property type="entry name" value="CAT_RBD"/>
    <property type="match status" value="1"/>
</dbReference>
<dbReference type="InterPro" id="IPR004341">
    <property type="entry name" value="CAT_RNA-bd_dom"/>
</dbReference>
<dbReference type="Pfam" id="PF03123">
    <property type="entry name" value="CAT_RBD"/>
    <property type="match status" value="1"/>
</dbReference>
<feature type="domain" description="PRD" evidence="2">
    <location>
        <begin position="174"/>
        <end position="280"/>
    </location>
</feature>
<evidence type="ECO:0000256" key="1">
    <source>
        <dbReference type="ARBA" id="ARBA00022737"/>
    </source>
</evidence>
<dbReference type="Gene3D" id="1.20.890.100">
    <property type="match status" value="1"/>
</dbReference>
<dbReference type="OrthoDB" id="9813552at2"/>
<dbReference type="EMBL" id="VYKL01000039">
    <property type="protein sequence ID" value="KAA9015947.1"/>
    <property type="molecule type" value="Genomic_DNA"/>
</dbReference>
<name>A0A5J5H6N8_9BACI</name>
<reference evidence="3 4" key="1">
    <citation type="submission" date="2019-09" db="EMBL/GenBank/DDBJ databases">
        <title>Whole genome sequences of isolates from the Mars Exploration Rovers.</title>
        <authorList>
            <person name="Seuylemezian A."/>
            <person name="Vaishampayan P."/>
        </authorList>
    </citation>
    <scope>NUCLEOTIDE SEQUENCE [LARGE SCALE GENOMIC DNA]</scope>
    <source>
        <strain evidence="3 4">MER_TA_151</strain>
    </source>
</reference>
<evidence type="ECO:0000313" key="3">
    <source>
        <dbReference type="EMBL" id="KAA9015947.1"/>
    </source>
</evidence>
<dbReference type="InterPro" id="IPR036634">
    <property type="entry name" value="PRD_sf"/>
</dbReference>
<dbReference type="GO" id="GO:0006355">
    <property type="term" value="P:regulation of DNA-templated transcription"/>
    <property type="evidence" value="ECO:0007669"/>
    <property type="project" value="InterPro"/>
</dbReference>
<dbReference type="GO" id="GO:0003723">
    <property type="term" value="F:RNA binding"/>
    <property type="evidence" value="ECO:0007669"/>
    <property type="project" value="InterPro"/>
</dbReference>
<dbReference type="AlphaFoldDB" id="A0A5J5H6N8"/>
<dbReference type="SUPFAM" id="SSF63520">
    <property type="entry name" value="PTS-regulatory domain, PRD"/>
    <property type="match status" value="2"/>
</dbReference>
<accession>A0A5J5H6N8</accession>
<dbReference type="Gene3D" id="1.10.1790.10">
    <property type="entry name" value="PRD domain"/>
    <property type="match status" value="1"/>
</dbReference>
<dbReference type="PANTHER" id="PTHR30185:SF16">
    <property type="entry name" value="PROTEIN GLCT"/>
    <property type="match status" value="1"/>
</dbReference>
<keyword evidence="1" id="KW-0677">Repeat</keyword>
<comment type="caution">
    <text evidence="3">The sequence shown here is derived from an EMBL/GenBank/DDBJ whole genome shotgun (WGS) entry which is preliminary data.</text>
</comment>
<organism evidence="3 4">
    <name type="scientific">Niallia endozanthoxylica</name>
    <dbReference type="NCBI Taxonomy" id="2036016"/>
    <lineage>
        <taxon>Bacteria</taxon>
        <taxon>Bacillati</taxon>
        <taxon>Bacillota</taxon>
        <taxon>Bacilli</taxon>
        <taxon>Bacillales</taxon>
        <taxon>Bacillaceae</taxon>
        <taxon>Niallia</taxon>
    </lineage>
</organism>
<evidence type="ECO:0000313" key="4">
    <source>
        <dbReference type="Proteomes" id="UP000326671"/>
    </source>
</evidence>
<dbReference type="SUPFAM" id="SSF50151">
    <property type="entry name" value="SacY-like RNA-binding domain"/>
    <property type="match status" value="1"/>
</dbReference>
<dbReference type="InterPro" id="IPR011608">
    <property type="entry name" value="PRD"/>
</dbReference>
<dbReference type="InterPro" id="IPR050661">
    <property type="entry name" value="BglG_antiterminators"/>
</dbReference>
<dbReference type="NCBIfam" id="NF047357">
    <property type="entry name" value="antiterm_GlcT"/>
    <property type="match status" value="1"/>
</dbReference>
<dbReference type="RefSeq" id="WP_150442173.1">
    <property type="nucleotide sequence ID" value="NZ_VYKL01000039.1"/>
</dbReference>
<feature type="domain" description="PRD" evidence="2">
    <location>
        <begin position="68"/>
        <end position="173"/>
    </location>
</feature>
<dbReference type="PANTHER" id="PTHR30185">
    <property type="entry name" value="CRYPTIC BETA-GLUCOSIDE BGL OPERON ANTITERMINATOR"/>
    <property type="match status" value="1"/>
</dbReference>
<sequence length="280" mass="32318">MADLIVQKVLNNNVLIGEHSSYGEVVLIGKGIGFNRKQGDMIDQSDAEKTFVLKNEKEQENYLKLLPFIENDLLETIITAIHHIKERTGTALNEHIHVGLTDHLMFAIKRLSTGLEMKNPFLHETKALYPMEYSTAKEVVTLIEKKTGIHLPDDEIGFIALHIHSAIMNKELSDVNRHSQLITSLVELIEEQLEIIIDKESMDYLRLVRHLRFAIERINAGETVEEQGNINSFLKSEYPICYNLSWKLIKVMQKYLQKPVYDAEAIYLTMHLQRLQKKKI</sequence>
<proteinExistence type="predicted"/>
<keyword evidence="4" id="KW-1185">Reference proteome</keyword>
<dbReference type="InterPro" id="IPR036650">
    <property type="entry name" value="CAT_RNA-bd_dom_sf"/>
</dbReference>